<evidence type="ECO:0000313" key="3">
    <source>
        <dbReference type="Proteomes" id="UP000235023"/>
    </source>
</evidence>
<dbReference type="AlphaFoldDB" id="A0A2J5HWK8"/>
<proteinExistence type="predicted"/>
<evidence type="ECO:0000256" key="1">
    <source>
        <dbReference type="SAM" id="MobiDB-lite"/>
    </source>
</evidence>
<evidence type="ECO:0000313" key="2">
    <source>
        <dbReference type="EMBL" id="PLN81651.1"/>
    </source>
</evidence>
<organism evidence="2 3">
    <name type="scientific">Aspergillus taichungensis</name>
    <dbReference type="NCBI Taxonomy" id="482145"/>
    <lineage>
        <taxon>Eukaryota</taxon>
        <taxon>Fungi</taxon>
        <taxon>Dikarya</taxon>
        <taxon>Ascomycota</taxon>
        <taxon>Pezizomycotina</taxon>
        <taxon>Eurotiomycetes</taxon>
        <taxon>Eurotiomycetidae</taxon>
        <taxon>Eurotiales</taxon>
        <taxon>Aspergillaceae</taxon>
        <taxon>Aspergillus</taxon>
        <taxon>Aspergillus subgen. Circumdati</taxon>
    </lineage>
</organism>
<accession>A0A2J5HWK8</accession>
<name>A0A2J5HWK8_9EURO</name>
<dbReference type="EMBL" id="KZ559534">
    <property type="protein sequence ID" value="PLN81651.1"/>
    <property type="molecule type" value="Genomic_DNA"/>
</dbReference>
<dbReference type="Proteomes" id="UP000235023">
    <property type="component" value="Unassembled WGS sequence"/>
</dbReference>
<feature type="region of interest" description="Disordered" evidence="1">
    <location>
        <begin position="71"/>
        <end position="95"/>
    </location>
</feature>
<protein>
    <submittedName>
        <fullName evidence="2">Uncharacterized protein</fullName>
    </submittedName>
</protein>
<keyword evidence="3" id="KW-1185">Reference proteome</keyword>
<gene>
    <name evidence="2" type="ORF">BDW42DRAFT_168347</name>
</gene>
<reference evidence="3" key="1">
    <citation type="submission" date="2017-12" db="EMBL/GenBank/DDBJ databases">
        <authorList>
            <consortium name="DOE Joint Genome Institute"/>
            <person name="Mondo S.J."/>
            <person name="Kjaerbolling I."/>
            <person name="Vesth T.C."/>
            <person name="Frisvad J.C."/>
            <person name="Nybo J.L."/>
            <person name="Theobald S."/>
            <person name="Kuo A."/>
            <person name="Bowyer P."/>
            <person name="Matsuda Y."/>
            <person name="Lyhne E.K."/>
            <person name="Kogle M.E."/>
            <person name="Clum A."/>
            <person name="Lipzen A."/>
            <person name="Salamov A."/>
            <person name="Ngan C.Y."/>
            <person name="Daum C."/>
            <person name="Chiniquy J."/>
            <person name="Barry K."/>
            <person name="LaButti K."/>
            <person name="Haridas S."/>
            <person name="Simmons B.A."/>
            <person name="Magnuson J.K."/>
            <person name="Mortensen U.H."/>
            <person name="Larsen T.O."/>
            <person name="Grigoriev I.V."/>
            <person name="Baker S.E."/>
            <person name="Andersen M.R."/>
            <person name="Nordberg H.P."/>
            <person name="Cantor M.N."/>
            <person name="Hua S.X."/>
        </authorList>
    </citation>
    <scope>NUCLEOTIDE SEQUENCE [LARGE SCALE GENOMIC DNA]</scope>
    <source>
        <strain evidence="3">IBT 19404</strain>
    </source>
</reference>
<sequence>MPYYHIPIQYPVTMLLAISDDDSRTSHRCTLPTQRQNLNSTCRTTPRKSTWLDPLHHSVRHVIIARSARRRDVSPGCGPPTDPIQGSSGQGAGGTSGVFHGTDSGWVWVACLHPRFLVANSAAALEMESVYRLGILTICRSVWLVPLPGERPCCCVMGPNFGPCKRF</sequence>